<evidence type="ECO:0000256" key="3">
    <source>
        <dbReference type="PROSITE-ProRule" id="PRU00235"/>
    </source>
</evidence>
<dbReference type="Pfam" id="PF25390">
    <property type="entry name" value="WD40_RLD"/>
    <property type="match status" value="1"/>
</dbReference>
<dbReference type="PRINTS" id="PR00633">
    <property type="entry name" value="RCCNDNSATION"/>
</dbReference>
<feature type="repeat" description="RCC1" evidence="3">
    <location>
        <begin position="267"/>
        <end position="314"/>
    </location>
</feature>
<keyword evidence="2" id="KW-0677">Repeat</keyword>
<evidence type="ECO:0000256" key="1">
    <source>
        <dbReference type="ARBA" id="ARBA00022658"/>
    </source>
</evidence>
<dbReference type="GO" id="GO:0005737">
    <property type="term" value="C:cytoplasm"/>
    <property type="evidence" value="ECO:0007669"/>
    <property type="project" value="TreeGrafter"/>
</dbReference>
<dbReference type="PROSITE" id="PS00626">
    <property type="entry name" value="RCC1_2"/>
    <property type="match status" value="1"/>
</dbReference>
<dbReference type="InterPro" id="IPR000408">
    <property type="entry name" value="Reg_chr_condens"/>
</dbReference>
<dbReference type="PANTHER" id="PTHR45982">
    <property type="entry name" value="REGULATOR OF CHROMOSOME CONDENSATION"/>
    <property type="match status" value="1"/>
</dbReference>
<dbReference type="AlphaFoldDB" id="A0A1X0QAI1"/>
<accession>A0A1X0QAI1</accession>
<dbReference type="PROSITE" id="PS50012">
    <property type="entry name" value="RCC1_3"/>
    <property type="match status" value="5"/>
</dbReference>
<feature type="domain" description="RCC1-like" evidence="4">
    <location>
        <begin position="6"/>
        <end position="360"/>
    </location>
</feature>
<proteinExistence type="predicted"/>
<dbReference type="Gene3D" id="2.130.10.30">
    <property type="entry name" value="Regulator of chromosome condensation 1/beta-lactamase-inhibitor protein II"/>
    <property type="match status" value="1"/>
</dbReference>
<feature type="repeat" description="RCC1" evidence="3">
    <location>
        <begin position="218"/>
        <end position="266"/>
    </location>
</feature>
<evidence type="ECO:0000313" key="6">
    <source>
        <dbReference type="Proteomes" id="UP000192356"/>
    </source>
</evidence>
<organism evidence="5 6">
    <name type="scientific">Hepatospora eriocheir</name>
    <dbReference type="NCBI Taxonomy" id="1081669"/>
    <lineage>
        <taxon>Eukaryota</taxon>
        <taxon>Fungi</taxon>
        <taxon>Fungi incertae sedis</taxon>
        <taxon>Microsporidia</taxon>
        <taxon>Hepatosporidae</taxon>
        <taxon>Hepatospora</taxon>
    </lineage>
</organism>
<dbReference type="OrthoDB" id="61110at2759"/>
<dbReference type="InterPro" id="IPR009091">
    <property type="entry name" value="RCC1/BLIP-II"/>
</dbReference>
<dbReference type="InterPro" id="IPR051553">
    <property type="entry name" value="Ran_GTPase-activating"/>
</dbReference>
<dbReference type="Proteomes" id="UP000192356">
    <property type="component" value="Unassembled WGS sequence"/>
</dbReference>
<dbReference type="GO" id="GO:0005085">
    <property type="term" value="F:guanyl-nucleotide exchange factor activity"/>
    <property type="evidence" value="ECO:0007669"/>
    <property type="project" value="TreeGrafter"/>
</dbReference>
<evidence type="ECO:0000313" key="5">
    <source>
        <dbReference type="EMBL" id="ORD96684.1"/>
    </source>
</evidence>
<comment type="caution">
    <text evidence="5">The sequence shown here is derived from an EMBL/GenBank/DDBJ whole genome shotgun (WGS) entry which is preliminary data.</text>
</comment>
<feature type="repeat" description="RCC1" evidence="3">
    <location>
        <begin position="162"/>
        <end position="217"/>
    </location>
</feature>
<evidence type="ECO:0000256" key="2">
    <source>
        <dbReference type="ARBA" id="ARBA00022737"/>
    </source>
</evidence>
<keyword evidence="6" id="KW-1185">Reference proteome</keyword>
<name>A0A1X0QAI1_9MICR</name>
<protein>
    <submittedName>
        <fullName evidence="5">RCC1</fullName>
    </submittedName>
</protein>
<gene>
    <name evidence="5" type="primary">RCC1</name>
    <name evidence="5" type="ORF">HERIO_1391</name>
</gene>
<dbReference type="SUPFAM" id="SSF50985">
    <property type="entry name" value="RCC1/BLIP-II"/>
    <property type="match status" value="1"/>
</dbReference>
<dbReference type="VEuPathDB" id="MicrosporidiaDB:A0H76_1090"/>
<dbReference type="EMBL" id="LVKB01000068">
    <property type="protein sequence ID" value="ORD96684.1"/>
    <property type="molecule type" value="Genomic_DNA"/>
</dbReference>
<evidence type="ECO:0000259" key="4">
    <source>
        <dbReference type="Pfam" id="PF25390"/>
    </source>
</evidence>
<dbReference type="PANTHER" id="PTHR45982:SF1">
    <property type="entry name" value="REGULATOR OF CHROMOSOME CONDENSATION"/>
    <property type="match status" value="1"/>
</dbReference>
<dbReference type="InterPro" id="IPR058923">
    <property type="entry name" value="RCC1-like_dom"/>
</dbReference>
<feature type="repeat" description="RCC1" evidence="3">
    <location>
        <begin position="4"/>
        <end position="59"/>
    </location>
</feature>
<reference evidence="5 6" key="1">
    <citation type="journal article" date="2017" name="Environ. Microbiol.">
        <title>Decay of the glycolytic pathway and adaptation to intranuclear parasitism within Enterocytozoonidae microsporidia.</title>
        <authorList>
            <person name="Wiredu Boakye D."/>
            <person name="Jaroenlak P."/>
            <person name="Prachumwat A."/>
            <person name="Williams T.A."/>
            <person name="Bateman K.S."/>
            <person name="Itsathitphaisarn O."/>
            <person name="Sritunyalucksana K."/>
            <person name="Paszkiewicz K.H."/>
            <person name="Moore K.A."/>
            <person name="Stentiford G.D."/>
            <person name="Williams B.A."/>
        </authorList>
    </citation>
    <scope>NUCLEOTIDE SEQUENCE [LARGE SCALE GENOMIC DNA]</scope>
    <source>
        <strain evidence="5 6">GB1</strain>
    </source>
</reference>
<keyword evidence="1" id="KW-0344">Guanine-nucleotide releasing factor</keyword>
<dbReference type="VEuPathDB" id="MicrosporidiaDB:HERIO_1391"/>
<feature type="repeat" description="RCC1" evidence="3">
    <location>
        <begin position="60"/>
        <end position="108"/>
    </location>
</feature>
<sequence>MKDIKIYGFGSNYCGQLNLDDETGTTEIPICVNDIDMLRGKNVVKLVCGKMHVLVLCENNELYGWGVNDDHALGSDFSDHDLCRQIPFKYKIVDIYAGTSYSAILTKEGRVYTCGTFKSANGILGYDFNNNFGKMFQLVPELRRIKKLAGNYNHLLCIDSQGSIWGMGDNESLQLGKKESLRNRKYSLFPTLVKSKFKKKFIKVSGGTYHTMAITEDNKVSGWGGNYTGQLGDGTLESTMYKRELELNNIVDVSCSNSHTLFLDGEGTVYGCGDNRDGQLGVKEKKDFIKPIEITKNVCKIRTGNSFSVVQKGNELFATGCNVEKQCGVKQPSSLYEFTRINFDFGEIIDFSVGGSFVIVISKK</sequence>